<evidence type="ECO:0000259" key="1">
    <source>
        <dbReference type="Pfam" id="PF05193"/>
    </source>
</evidence>
<dbReference type="Proteomes" id="UP001589609">
    <property type="component" value="Unassembled WGS sequence"/>
</dbReference>
<dbReference type="Gene3D" id="3.30.830.10">
    <property type="entry name" value="Metalloenzyme, LuxS/M16 peptidase-like"/>
    <property type="match status" value="2"/>
</dbReference>
<gene>
    <name evidence="2" type="primary">yfmF</name>
    <name evidence="2" type="ORF">ACFFMS_29310</name>
</gene>
<keyword evidence="3" id="KW-1185">Reference proteome</keyword>
<evidence type="ECO:0000313" key="3">
    <source>
        <dbReference type="Proteomes" id="UP001589609"/>
    </source>
</evidence>
<protein>
    <submittedName>
        <fullName evidence="2">EF-P 5-aminopentanol modification-associated protein YfmF</fullName>
    </submittedName>
</protein>
<dbReference type="PANTHER" id="PTHR11851">
    <property type="entry name" value="METALLOPROTEASE"/>
    <property type="match status" value="1"/>
</dbReference>
<reference evidence="2 3" key="1">
    <citation type="submission" date="2024-09" db="EMBL/GenBank/DDBJ databases">
        <authorList>
            <person name="Sun Q."/>
            <person name="Mori K."/>
        </authorList>
    </citation>
    <scope>NUCLEOTIDE SEQUENCE [LARGE SCALE GENOMIC DNA]</scope>
    <source>
        <strain evidence="2 3">JCM 11201</strain>
    </source>
</reference>
<dbReference type="Pfam" id="PF05193">
    <property type="entry name" value="Peptidase_M16_C"/>
    <property type="match status" value="1"/>
</dbReference>
<proteinExistence type="predicted"/>
<accession>A0ABV5WNX2</accession>
<organism evidence="2 3">
    <name type="scientific">Ectobacillus funiculus</name>
    <dbReference type="NCBI Taxonomy" id="137993"/>
    <lineage>
        <taxon>Bacteria</taxon>
        <taxon>Bacillati</taxon>
        <taxon>Bacillota</taxon>
        <taxon>Bacilli</taxon>
        <taxon>Bacillales</taxon>
        <taxon>Bacillaceae</taxon>
        <taxon>Ectobacillus</taxon>
    </lineage>
</organism>
<dbReference type="SUPFAM" id="SSF63411">
    <property type="entry name" value="LuxS/MPP-like metallohydrolase"/>
    <property type="match status" value="2"/>
</dbReference>
<dbReference type="PANTHER" id="PTHR11851:SF186">
    <property type="entry name" value="INACTIVE METALLOPROTEASE YMFF-RELATED"/>
    <property type="match status" value="1"/>
</dbReference>
<dbReference type="RefSeq" id="WP_379952233.1">
    <property type="nucleotide sequence ID" value="NZ_JBHMAF010000196.1"/>
</dbReference>
<name>A0ABV5WNX2_9BACI</name>
<feature type="domain" description="Peptidase M16 C-terminal" evidence="1">
    <location>
        <begin position="184"/>
        <end position="356"/>
    </location>
</feature>
<dbReference type="InterPro" id="IPR007863">
    <property type="entry name" value="Peptidase_M16_C"/>
</dbReference>
<evidence type="ECO:0000313" key="2">
    <source>
        <dbReference type="EMBL" id="MFB9762327.1"/>
    </source>
</evidence>
<dbReference type="InterPro" id="IPR011249">
    <property type="entry name" value="Metalloenz_LuxS/M16"/>
</dbReference>
<dbReference type="EMBL" id="JBHMAF010000196">
    <property type="protein sequence ID" value="MFB9762327.1"/>
    <property type="molecule type" value="Genomic_DNA"/>
</dbReference>
<dbReference type="InterPro" id="IPR050361">
    <property type="entry name" value="MPP/UQCRC_Complex"/>
</dbReference>
<comment type="caution">
    <text evidence="2">The sequence shown here is derived from an EMBL/GenBank/DDBJ whole genome shotgun (WGS) entry which is preliminary data.</text>
</comment>
<sequence length="424" mass="48394">MEVVSQQIHCLEGLTVHIIPTVKYKTNTLVLRMKAPLSEENVTYRAILPYVLQSGTKQHPSVKSIRQYVEDLYGAALAVDVNKKGEEHIISIYMDVANETYLQDAPPLLEKTVAMLADVLLHPAEENGAFVASIVESEKRALLQRIESAFDDKMRYANQRLIEEMCKEEPYRLSPNGQEEAVSSITPQSLYEYYKKALLEDEIDLYIVGDVKENALQLVEKYFSIPVRQQQQKQTAQSAAPRQEREVVEKQDLKQSKLHIGYRTHITYKDNDYFALQVFNGLFGGFAHSKLFRNVREKHSLAYYAASRYESHKGILFVMSGIEAQNYEKAVNIIGEQLTAMRNGDFTEEDLSQTKAVIKNQILETLDTPRGLIELLYHDVVADYKRPMDTWFGDVDRVTRDEIIAVANKIGLDTIYLLQGSEEA</sequence>
<dbReference type="NCBIfam" id="NF047422">
    <property type="entry name" value="YfmF_fam"/>
    <property type="match status" value="1"/>
</dbReference>